<dbReference type="Gene3D" id="3.40.50.10140">
    <property type="entry name" value="Toll/interleukin-1 receptor homology (TIR) domain"/>
    <property type="match status" value="1"/>
</dbReference>
<proteinExistence type="predicted"/>
<sequence length="519" mass="61631">MNQSNIHLAIRSLKMGILFLSKRLKYVKFTTNFSQIHRKLVFHMTDNLNPNIFLSYSWANANIADEIDKDFANIGIPFKRDIRDLEYRTSIKEFMQQIGKSDYVLMIISNEYLRSLNCMYEVTELLNTHEFEKRILPLITDNATSIFHPLNQDVYYDYWLDEKKKADKLQRKHTNEVSIEYVKKCQNIRDNLPKFFQKITDLNVSTYKKLKNENYRALFKIIGFNDEKIIEELIRTLKIEDAEERDMALEEFLKTYPNNRYGFFQRAYLAHQANQNKKAKKYYEEAIRVDPKYKEAHNNLGLLLKDHFLDFEKAKFHYEEAIRLDPKYDKPHYNLALLLGNNLAKFNEAKFHYEQALKITPHHAKARNSLGSLLKTHFSDFEGAKMNYEKAIISNPKYFKAFYNLALLLKNEFSDFEGARINYEHAINIEPEYGKAHNNLGSLLENHFLDFDGAKKHYEQSIKIDPRYTKGHNNLGELFEKHFSDFNRARFHYEEALRIDPKFGLASKNLKKLIEKHFN</sequence>
<dbReference type="KEGG" id="muc:MuYL_0817"/>
<keyword evidence="1" id="KW-0802">TPR repeat</keyword>
<keyword evidence="4" id="KW-1185">Reference proteome</keyword>
<protein>
    <submittedName>
        <fullName evidence="3">Lipoprotein NlpI</fullName>
    </submittedName>
</protein>
<evidence type="ECO:0000313" key="3">
    <source>
        <dbReference type="EMBL" id="ASU32717.1"/>
    </source>
</evidence>
<dbReference type="Proteomes" id="UP000215002">
    <property type="component" value="Chromosome"/>
</dbReference>
<reference evidence="3 4" key="1">
    <citation type="submission" date="2017-08" db="EMBL/GenBank/DDBJ databases">
        <title>Complete genome sequence of Mucilaginibacter sp. strain BJC16-A31.</title>
        <authorList>
            <consortium name="Henan University of Science and Technology"/>
            <person name="You X."/>
        </authorList>
    </citation>
    <scope>NUCLEOTIDE SEQUENCE [LARGE SCALE GENOMIC DNA]</scope>
    <source>
        <strain evidence="3 4">BJC16-A31</strain>
    </source>
</reference>
<dbReference type="OrthoDB" id="747875at2"/>
<dbReference type="SMART" id="SM00028">
    <property type="entry name" value="TPR"/>
    <property type="match status" value="7"/>
</dbReference>
<dbReference type="InterPro" id="IPR000157">
    <property type="entry name" value="TIR_dom"/>
</dbReference>
<feature type="domain" description="TIR" evidence="2">
    <location>
        <begin position="52"/>
        <end position="168"/>
    </location>
</feature>
<gene>
    <name evidence="3" type="ORF">MuYL_0817</name>
</gene>
<keyword evidence="3" id="KW-0449">Lipoprotein</keyword>
<dbReference type="AlphaFoldDB" id="A0A223NSA0"/>
<dbReference type="InterPro" id="IPR052943">
    <property type="entry name" value="TMTC_O-mannosyl-trnsfr"/>
</dbReference>
<accession>A0A223NSA0</accession>
<dbReference type="InterPro" id="IPR019734">
    <property type="entry name" value="TPR_rpt"/>
</dbReference>
<dbReference type="PANTHER" id="PTHR44809:SF1">
    <property type="entry name" value="PROTEIN O-MANNOSYL-TRANSFERASE TMTC1"/>
    <property type="match status" value="1"/>
</dbReference>
<organism evidence="3 4">
    <name type="scientific">Mucilaginibacter xinganensis</name>
    <dbReference type="NCBI Taxonomy" id="1234841"/>
    <lineage>
        <taxon>Bacteria</taxon>
        <taxon>Pseudomonadati</taxon>
        <taxon>Bacteroidota</taxon>
        <taxon>Sphingobacteriia</taxon>
        <taxon>Sphingobacteriales</taxon>
        <taxon>Sphingobacteriaceae</taxon>
        <taxon>Mucilaginibacter</taxon>
    </lineage>
</organism>
<dbReference type="SUPFAM" id="SSF48452">
    <property type="entry name" value="TPR-like"/>
    <property type="match status" value="2"/>
</dbReference>
<dbReference type="PANTHER" id="PTHR44809">
    <property type="match status" value="1"/>
</dbReference>
<evidence type="ECO:0000313" key="4">
    <source>
        <dbReference type="Proteomes" id="UP000215002"/>
    </source>
</evidence>
<evidence type="ECO:0000259" key="2">
    <source>
        <dbReference type="Pfam" id="PF13676"/>
    </source>
</evidence>
<dbReference type="Pfam" id="PF13676">
    <property type="entry name" value="TIR_2"/>
    <property type="match status" value="1"/>
</dbReference>
<dbReference type="SUPFAM" id="SSF52200">
    <property type="entry name" value="Toll/Interleukin receptor TIR domain"/>
    <property type="match status" value="1"/>
</dbReference>
<dbReference type="GO" id="GO:0007165">
    <property type="term" value="P:signal transduction"/>
    <property type="evidence" value="ECO:0007669"/>
    <property type="project" value="InterPro"/>
</dbReference>
<dbReference type="InterPro" id="IPR035897">
    <property type="entry name" value="Toll_tir_struct_dom_sf"/>
</dbReference>
<dbReference type="PROSITE" id="PS50005">
    <property type="entry name" value="TPR"/>
    <property type="match status" value="1"/>
</dbReference>
<dbReference type="Gene3D" id="1.25.40.10">
    <property type="entry name" value="Tetratricopeptide repeat domain"/>
    <property type="match status" value="4"/>
</dbReference>
<name>A0A223NSA0_9SPHI</name>
<feature type="repeat" description="TPR" evidence="1">
    <location>
        <begin position="260"/>
        <end position="293"/>
    </location>
</feature>
<dbReference type="Pfam" id="PF13181">
    <property type="entry name" value="TPR_8"/>
    <property type="match status" value="3"/>
</dbReference>
<dbReference type="EMBL" id="CP022743">
    <property type="protein sequence ID" value="ASU32717.1"/>
    <property type="molecule type" value="Genomic_DNA"/>
</dbReference>
<dbReference type="RefSeq" id="WP_094569272.1">
    <property type="nucleotide sequence ID" value="NZ_CP022743.1"/>
</dbReference>
<evidence type="ECO:0000256" key="1">
    <source>
        <dbReference type="PROSITE-ProRule" id="PRU00339"/>
    </source>
</evidence>
<dbReference type="InterPro" id="IPR011990">
    <property type="entry name" value="TPR-like_helical_dom_sf"/>
</dbReference>